<organism evidence="2">
    <name type="scientific">Arion vulgaris</name>
    <dbReference type="NCBI Taxonomy" id="1028688"/>
    <lineage>
        <taxon>Eukaryota</taxon>
        <taxon>Metazoa</taxon>
        <taxon>Spiralia</taxon>
        <taxon>Lophotrochozoa</taxon>
        <taxon>Mollusca</taxon>
        <taxon>Gastropoda</taxon>
        <taxon>Heterobranchia</taxon>
        <taxon>Euthyneura</taxon>
        <taxon>Panpulmonata</taxon>
        <taxon>Eupulmonata</taxon>
        <taxon>Stylommatophora</taxon>
        <taxon>Helicina</taxon>
        <taxon>Arionoidea</taxon>
        <taxon>Arionidae</taxon>
        <taxon>Arion</taxon>
    </lineage>
</organism>
<protein>
    <submittedName>
        <fullName evidence="2">Uncharacterized protein</fullName>
    </submittedName>
</protein>
<dbReference type="AlphaFoldDB" id="A0A0B7B929"/>
<name>A0A0B7B929_9EUPU</name>
<gene>
    <name evidence="2" type="primary">ORF167283</name>
</gene>
<evidence type="ECO:0000256" key="1">
    <source>
        <dbReference type="SAM" id="MobiDB-lite"/>
    </source>
</evidence>
<reference evidence="2" key="1">
    <citation type="submission" date="2014-12" db="EMBL/GenBank/DDBJ databases">
        <title>Insight into the proteome of Arion vulgaris.</title>
        <authorList>
            <person name="Aradska J."/>
            <person name="Bulat T."/>
            <person name="Smidak R."/>
            <person name="Sarate P."/>
            <person name="Gangsoo J."/>
            <person name="Sialana F."/>
            <person name="Bilban M."/>
            <person name="Lubec G."/>
        </authorList>
    </citation>
    <scope>NUCLEOTIDE SEQUENCE</scope>
    <source>
        <tissue evidence="2">Skin</tissue>
    </source>
</reference>
<feature type="region of interest" description="Disordered" evidence="1">
    <location>
        <begin position="119"/>
        <end position="148"/>
    </location>
</feature>
<feature type="region of interest" description="Disordered" evidence="1">
    <location>
        <begin position="585"/>
        <end position="626"/>
    </location>
</feature>
<feature type="compositionally biased region" description="Acidic residues" evidence="1">
    <location>
        <begin position="120"/>
        <end position="129"/>
    </location>
</feature>
<dbReference type="EMBL" id="HACG01041966">
    <property type="protein sequence ID" value="CEK88831.1"/>
    <property type="molecule type" value="Transcribed_RNA"/>
</dbReference>
<proteinExistence type="predicted"/>
<sequence>MSRKRVTNAWESDEELLDETKDTTAVTLHKTETVLSGDGRMLDEDVLLAVDEAGIATFPLFANRSVLSGTIGMTASNDGDMGELGDQAEQTNGDGAEFEYVAGEGDAFGDVQEDVANSELEQEQQMDQDEQTHKLENCEDDNDIGSDKLKNERTGVISLTPTTRRDSIPEKLEINEAQAAQLKQFKPDKSYRGRGKTRGNGRPNTHSLLGVRPAMGGQQNPQALLGQFLRGVLGQQPRMGFPFPGGPPNRGPFSAGIVNTQGPFPMRPLNQRAPFPGPHNQRGSFTSGPQRGPIPRLPQGRFLGTPNQRGIFLGGPQPVGPHRMPTGPQPIHGLPPNQLRFQGTPNQRVPNPNQFRQQVPLIGQQGFRVPLSGHGVLGPRPLLGNVGPRPLIGNVGPRPFMGTRPVIGSAGTRPIIGSAGKRPVIGSAGPAGMRFRATHPPQQNQSIPSLVNQVANALKSSLAFQPPRPGQPNSFMMPNPNNRPPGPMHGMNRFQHPTGQPQGPPRFMGRVPVPGGPFGNAPMFRGSRQPLLGGMGYQMAGKQKFFMNPRFPGQQTAFGAAGMGRTFRMGIPVQQRKAKFLLERAKQTQNKQVTPAKLTGIKRKSTGGEDVPSKVGKPDENVPEIA</sequence>
<accession>A0A0B7B929</accession>
<feature type="region of interest" description="Disordered" evidence="1">
    <location>
        <begin position="183"/>
        <end position="207"/>
    </location>
</feature>
<evidence type="ECO:0000313" key="2">
    <source>
        <dbReference type="EMBL" id="CEK88831.1"/>
    </source>
</evidence>